<dbReference type="OrthoDB" id="4883526at2"/>
<accession>A0A1H7MYI1</accession>
<feature type="transmembrane region" description="Helical" evidence="1">
    <location>
        <begin position="15"/>
        <end position="36"/>
    </location>
</feature>
<feature type="transmembrane region" description="Helical" evidence="1">
    <location>
        <begin position="48"/>
        <end position="70"/>
    </location>
</feature>
<dbReference type="EMBL" id="FOAW01000006">
    <property type="protein sequence ID" value="SEL16396.1"/>
    <property type="molecule type" value="Genomic_DNA"/>
</dbReference>
<feature type="transmembrane region" description="Helical" evidence="1">
    <location>
        <begin position="91"/>
        <end position="113"/>
    </location>
</feature>
<sequence>MARTQQAGRVWRAPVAHYVLAAVFGVIATAVLSTISGLTNPGGFRPTFAITALCAAYPAFALGVKMFVTGHTVTVDAHGEQSIEVRWMERAGAGAFLDVLVATTLGAAALLITGFEVQAVAALIGVAAFSVVDVGLRYLIIKRQAS</sequence>
<name>A0A1H7MYI1_9NOCA</name>
<keyword evidence="1" id="KW-0812">Transmembrane</keyword>
<protein>
    <submittedName>
        <fullName evidence="2">Uncharacterized protein</fullName>
    </submittedName>
</protein>
<keyword evidence="3" id="KW-1185">Reference proteome</keyword>
<feature type="transmembrane region" description="Helical" evidence="1">
    <location>
        <begin position="119"/>
        <end position="140"/>
    </location>
</feature>
<keyword evidence="1" id="KW-0472">Membrane</keyword>
<keyword evidence="1" id="KW-1133">Transmembrane helix</keyword>
<gene>
    <name evidence="2" type="ORF">SAMN05444583_106194</name>
</gene>
<proteinExistence type="predicted"/>
<evidence type="ECO:0000256" key="1">
    <source>
        <dbReference type="SAM" id="Phobius"/>
    </source>
</evidence>
<dbReference type="RefSeq" id="WP_072749579.1">
    <property type="nucleotide sequence ID" value="NZ_FOAW01000006.1"/>
</dbReference>
<organism evidence="2 3">
    <name type="scientific">Rhodococcus maanshanensis</name>
    <dbReference type="NCBI Taxonomy" id="183556"/>
    <lineage>
        <taxon>Bacteria</taxon>
        <taxon>Bacillati</taxon>
        <taxon>Actinomycetota</taxon>
        <taxon>Actinomycetes</taxon>
        <taxon>Mycobacteriales</taxon>
        <taxon>Nocardiaceae</taxon>
        <taxon>Rhodococcus</taxon>
    </lineage>
</organism>
<evidence type="ECO:0000313" key="2">
    <source>
        <dbReference type="EMBL" id="SEL16396.1"/>
    </source>
</evidence>
<dbReference type="Proteomes" id="UP000198677">
    <property type="component" value="Unassembled WGS sequence"/>
</dbReference>
<evidence type="ECO:0000313" key="3">
    <source>
        <dbReference type="Proteomes" id="UP000198677"/>
    </source>
</evidence>
<dbReference type="AlphaFoldDB" id="A0A1H7MYI1"/>
<reference evidence="3" key="1">
    <citation type="submission" date="2016-10" db="EMBL/GenBank/DDBJ databases">
        <authorList>
            <person name="Varghese N."/>
            <person name="Submissions S."/>
        </authorList>
    </citation>
    <scope>NUCLEOTIDE SEQUENCE [LARGE SCALE GENOMIC DNA]</scope>
    <source>
        <strain evidence="3">DSM 44675</strain>
    </source>
</reference>